<feature type="binding site" evidence="12">
    <location>
        <position position="218"/>
    </location>
    <ligand>
        <name>K(+)</name>
        <dbReference type="ChEBI" id="CHEBI:29103"/>
    </ligand>
</feature>
<evidence type="ECO:0000256" key="13">
    <source>
        <dbReference type="SAM" id="Phobius"/>
    </source>
</evidence>
<comment type="subcellular location">
    <subcellularLocation>
        <location evidence="1">Cell inner membrane</location>
        <topology evidence="1">Multi-pass membrane protein</topology>
    </subcellularLocation>
</comment>
<keyword evidence="3" id="KW-0813">Transport</keyword>
<evidence type="ECO:0000256" key="4">
    <source>
        <dbReference type="ARBA" id="ARBA00022475"/>
    </source>
</evidence>
<feature type="binding site" evidence="12">
    <location>
        <position position="109"/>
    </location>
    <ligand>
        <name>K(+)</name>
        <dbReference type="ChEBI" id="CHEBI:29103"/>
    </ligand>
</feature>
<evidence type="ECO:0000256" key="12">
    <source>
        <dbReference type="PIRSR" id="PIRSR006247-1"/>
    </source>
</evidence>
<keyword evidence="9 13" id="KW-1133">Transmembrane helix</keyword>
<feature type="transmembrane region" description="Helical" evidence="13">
    <location>
        <begin position="181"/>
        <end position="202"/>
    </location>
</feature>
<name>A0A1I0GB54_9FIRM</name>
<dbReference type="OrthoDB" id="9810952at2"/>
<evidence type="ECO:0000256" key="5">
    <source>
        <dbReference type="ARBA" id="ARBA00022519"/>
    </source>
</evidence>
<evidence type="ECO:0000256" key="10">
    <source>
        <dbReference type="ARBA" id="ARBA00023065"/>
    </source>
</evidence>
<evidence type="ECO:0000256" key="11">
    <source>
        <dbReference type="ARBA" id="ARBA00023136"/>
    </source>
</evidence>
<feature type="transmembrane region" description="Helical" evidence="13">
    <location>
        <begin position="37"/>
        <end position="56"/>
    </location>
</feature>
<proteinExistence type="inferred from homology"/>
<feature type="transmembrane region" description="Helical" evidence="13">
    <location>
        <begin position="298"/>
        <end position="318"/>
    </location>
</feature>
<dbReference type="InterPro" id="IPR004772">
    <property type="entry name" value="TrkH"/>
</dbReference>
<feature type="binding site" evidence="12">
    <location>
        <position position="312"/>
    </location>
    <ligand>
        <name>K(+)</name>
        <dbReference type="ChEBI" id="CHEBI:29103"/>
    </ligand>
</feature>
<evidence type="ECO:0000256" key="9">
    <source>
        <dbReference type="ARBA" id="ARBA00022989"/>
    </source>
</evidence>
<feature type="transmembrane region" description="Helical" evidence="13">
    <location>
        <begin position="12"/>
        <end position="31"/>
    </location>
</feature>
<keyword evidence="10" id="KW-0406">Ion transport</keyword>
<dbReference type="PANTHER" id="PTHR32024:SF2">
    <property type="entry name" value="TRK SYSTEM POTASSIUM UPTAKE PROTEIN TRKG-RELATED"/>
    <property type="match status" value="1"/>
</dbReference>
<evidence type="ECO:0000313" key="14">
    <source>
        <dbReference type="EMBL" id="SET67375.1"/>
    </source>
</evidence>
<evidence type="ECO:0000256" key="1">
    <source>
        <dbReference type="ARBA" id="ARBA00004429"/>
    </source>
</evidence>
<reference evidence="15" key="1">
    <citation type="submission" date="2016-10" db="EMBL/GenBank/DDBJ databases">
        <authorList>
            <person name="Varghese N."/>
            <person name="Submissions S."/>
        </authorList>
    </citation>
    <scope>NUCLEOTIDE SEQUENCE [LARGE SCALE GENOMIC DNA]</scope>
    <source>
        <strain evidence="15">DSM 1551</strain>
    </source>
</reference>
<feature type="binding site" evidence="12">
    <location>
        <position position="429"/>
    </location>
    <ligand>
        <name>K(+)</name>
        <dbReference type="ChEBI" id="CHEBI:29103"/>
    </ligand>
</feature>
<keyword evidence="4" id="KW-1003">Cell membrane</keyword>
<dbReference type="PIRSF" id="PIRSF006247">
    <property type="entry name" value="TrkH"/>
    <property type="match status" value="1"/>
</dbReference>
<sequence>MNRKMIIYTLGKLLCITGLLMYIPVLVALIYQETEGIAFAIVGAILFVLGISVSYNQPVKKNIYAREGFVIVALSWILISIFGALPFYITGEIPSFIDAFFEMVSGFTTTGSSILNDIEALSHASLFWRSFSHWLGGMGILVFVIAFIPISSGRSLHILKAEVPGPVVGKLVSKIRLTARILYIIYAILTLVETVLLLFGGMPLFDSLLNSFGTAGTGGFAIKNASIAAYDSVYVDTVITVFMILFGINFNLIYFIIIGKIKEVFKSEELRYYFLIILGAVILITINILPMYDSILSAIRYSSFTVGSIITTTGFVIADYTKWPMFSQMIIIALMFVGACSGSTGGGMKVSRIVIYLKNAKKELKHLLHPHSIQTVEFEKNSIDDHVIVNIHAYLALYLAIFAVSLLILTFFSLDFESAFSAVATCLNNVGPGLGVVGPVNNFSSLSDISKLVLSFDMLAGRLEIFPILLLFAPSQWRK</sequence>
<dbReference type="Pfam" id="PF02386">
    <property type="entry name" value="TrkH"/>
    <property type="match status" value="1"/>
</dbReference>
<keyword evidence="8 12" id="KW-0630">Potassium</keyword>
<dbReference type="GO" id="GO:0005886">
    <property type="term" value="C:plasma membrane"/>
    <property type="evidence" value="ECO:0007669"/>
    <property type="project" value="UniProtKB-SubCell"/>
</dbReference>
<comment type="similarity">
    <text evidence="2">Belongs to the TrkH potassium transport family.</text>
</comment>
<dbReference type="PANTHER" id="PTHR32024">
    <property type="entry name" value="TRK SYSTEM POTASSIUM UPTAKE PROTEIN TRKG-RELATED"/>
    <property type="match status" value="1"/>
</dbReference>
<dbReference type="AlphaFoldDB" id="A0A1I0GB54"/>
<dbReference type="InterPro" id="IPR003445">
    <property type="entry name" value="Cat_transpt"/>
</dbReference>
<keyword evidence="11 13" id="KW-0472">Membrane</keyword>
<evidence type="ECO:0000256" key="6">
    <source>
        <dbReference type="ARBA" id="ARBA00022538"/>
    </source>
</evidence>
<accession>A0A1I0GB54</accession>
<feature type="transmembrane region" description="Helical" evidence="13">
    <location>
        <begin position="391"/>
        <end position="412"/>
    </location>
</feature>
<feature type="transmembrane region" description="Helical" evidence="13">
    <location>
        <begin position="238"/>
        <end position="258"/>
    </location>
</feature>
<evidence type="ECO:0000256" key="7">
    <source>
        <dbReference type="ARBA" id="ARBA00022692"/>
    </source>
</evidence>
<evidence type="ECO:0000313" key="15">
    <source>
        <dbReference type="Proteomes" id="UP000198558"/>
    </source>
</evidence>
<feature type="binding site" evidence="12">
    <location>
        <position position="313"/>
    </location>
    <ligand>
        <name>K(+)</name>
        <dbReference type="ChEBI" id="CHEBI:29103"/>
    </ligand>
</feature>
<dbReference type="GO" id="GO:0015379">
    <property type="term" value="F:potassium:chloride symporter activity"/>
    <property type="evidence" value="ECO:0007669"/>
    <property type="project" value="InterPro"/>
</dbReference>
<keyword evidence="15" id="KW-1185">Reference proteome</keyword>
<organism evidence="14 15">
    <name type="scientific">Thomasclavelia cocleata</name>
    <dbReference type="NCBI Taxonomy" id="69824"/>
    <lineage>
        <taxon>Bacteria</taxon>
        <taxon>Bacillati</taxon>
        <taxon>Bacillota</taxon>
        <taxon>Erysipelotrichia</taxon>
        <taxon>Erysipelotrichales</taxon>
        <taxon>Coprobacillaceae</taxon>
        <taxon>Thomasclavelia</taxon>
    </lineage>
</organism>
<protein>
    <submittedName>
        <fullName evidence="14">Trk system potassium uptake protein TrkH</fullName>
    </submittedName>
</protein>
<evidence type="ECO:0000256" key="2">
    <source>
        <dbReference type="ARBA" id="ARBA00009137"/>
    </source>
</evidence>
<keyword evidence="12" id="KW-0479">Metal-binding</keyword>
<feature type="binding site" evidence="12">
    <location>
        <position position="110"/>
    </location>
    <ligand>
        <name>K(+)</name>
        <dbReference type="ChEBI" id="CHEBI:29103"/>
    </ligand>
</feature>
<dbReference type="GeneID" id="78288926"/>
<feature type="binding site" evidence="12">
    <location>
        <position position="430"/>
    </location>
    <ligand>
        <name>K(+)</name>
        <dbReference type="ChEBI" id="CHEBI:29103"/>
    </ligand>
</feature>
<feature type="transmembrane region" description="Helical" evidence="13">
    <location>
        <begin position="131"/>
        <end position="150"/>
    </location>
</feature>
<gene>
    <name evidence="14" type="ORF">SAMN04489758_12719</name>
</gene>
<evidence type="ECO:0000256" key="3">
    <source>
        <dbReference type="ARBA" id="ARBA00022448"/>
    </source>
</evidence>
<dbReference type="EMBL" id="FOIN01000027">
    <property type="protein sequence ID" value="SET67375.1"/>
    <property type="molecule type" value="Genomic_DNA"/>
</dbReference>
<keyword evidence="5" id="KW-0997">Cell inner membrane</keyword>
<feature type="transmembrane region" description="Helical" evidence="13">
    <location>
        <begin position="330"/>
        <end position="348"/>
    </location>
</feature>
<evidence type="ECO:0000256" key="8">
    <source>
        <dbReference type="ARBA" id="ARBA00022958"/>
    </source>
</evidence>
<dbReference type="GO" id="GO:0046872">
    <property type="term" value="F:metal ion binding"/>
    <property type="evidence" value="ECO:0007669"/>
    <property type="project" value="UniProtKB-KW"/>
</dbReference>
<keyword evidence="6" id="KW-0633">Potassium transport</keyword>
<dbReference type="RefSeq" id="WP_092355035.1">
    <property type="nucleotide sequence ID" value="NZ_CANSQN010000006.1"/>
</dbReference>
<keyword evidence="7 13" id="KW-0812">Transmembrane</keyword>
<dbReference type="Proteomes" id="UP000198558">
    <property type="component" value="Unassembled WGS sequence"/>
</dbReference>
<feature type="transmembrane region" description="Helical" evidence="13">
    <location>
        <begin position="68"/>
        <end position="89"/>
    </location>
</feature>
<feature type="transmembrane region" description="Helical" evidence="13">
    <location>
        <begin position="270"/>
        <end position="292"/>
    </location>
</feature>